<dbReference type="Gene3D" id="2.60.120.1140">
    <property type="entry name" value="Protein of unknown function DUF192"/>
    <property type="match status" value="1"/>
</dbReference>
<dbReference type="PANTHER" id="PTHR37953:SF1">
    <property type="entry name" value="UPF0127 PROTEIN MJ1496"/>
    <property type="match status" value="1"/>
</dbReference>
<reference evidence="1" key="2">
    <citation type="submission" date="2015-01" db="EMBL/GenBank/DDBJ databases">
        <authorList>
            <person name="Xiang T."/>
            <person name="Song Y."/>
            <person name="Huang L."/>
            <person name="Wang B."/>
            <person name="Wu P."/>
        </authorList>
    </citation>
    <scope>NUCLEOTIDE SEQUENCE [LARGE SCALE GENOMIC DNA]</scope>
    <source>
        <strain evidence="1">V1</strain>
    </source>
</reference>
<dbReference type="Proteomes" id="UP000042527">
    <property type="component" value="Unassembled WGS sequence"/>
</dbReference>
<organism evidence="1 3">
    <name type="scientific">Treponema phagedenis</name>
    <dbReference type="NCBI Taxonomy" id="162"/>
    <lineage>
        <taxon>Bacteria</taxon>
        <taxon>Pseudomonadati</taxon>
        <taxon>Spirochaetota</taxon>
        <taxon>Spirochaetia</taxon>
        <taxon>Spirochaetales</taxon>
        <taxon>Treponemataceae</taxon>
        <taxon>Treponema</taxon>
    </lineage>
</organism>
<protein>
    <submittedName>
        <fullName evidence="2">DUF192 domain-containing protein</fullName>
    </submittedName>
</protein>
<sequence length="151" mass="17085">MRILSIVFSCITIYAACAAEKKLHTEVIHIINSQGISKTLIVELARTQAEQERGFMERTEIPDGTGMLFVYQKDSVLHFWMKNTPHPLSIAYVDSKGKIREIRSLKPFSLEPISSSSSVRYALEVPEGWFERNGIKKGDSLSQESLALLQR</sequence>
<dbReference type="InterPro" id="IPR003795">
    <property type="entry name" value="DUF192"/>
</dbReference>
<dbReference type="EMBL" id="CP042817">
    <property type="protein sequence ID" value="QEJ97229.1"/>
    <property type="molecule type" value="Genomic_DNA"/>
</dbReference>
<dbReference type="EMBL" id="CDNC01000009">
    <property type="protein sequence ID" value="CEM61322.1"/>
    <property type="molecule type" value="Genomic_DNA"/>
</dbReference>
<name>A0A0B7GUU3_TREPH</name>
<dbReference type="AlphaFoldDB" id="A0A0B7GUU3"/>
<dbReference type="PANTHER" id="PTHR37953">
    <property type="entry name" value="UPF0127 PROTEIN MJ1496"/>
    <property type="match status" value="1"/>
</dbReference>
<evidence type="ECO:0000313" key="1">
    <source>
        <dbReference type="EMBL" id="CEM61322.1"/>
    </source>
</evidence>
<accession>A0A0B7GUU3</accession>
<proteinExistence type="predicted"/>
<reference evidence="2 4" key="3">
    <citation type="submission" date="2019-08" db="EMBL/GenBank/DDBJ databases">
        <authorList>
            <person name="Kuhnert P."/>
        </authorList>
    </citation>
    <scope>NUCLEOTIDE SEQUENCE [LARGE SCALE GENOMIC DNA]</scope>
    <source>
        <strain evidence="2 4">B36.5</strain>
    </source>
</reference>
<dbReference type="OrthoDB" id="5526466at2"/>
<gene>
    <name evidence="2" type="ORF">FUT82_03985</name>
    <name evidence="1" type="ORF">TPHV1_170053</name>
</gene>
<dbReference type="GeneID" id="57752062"/>
<reference evidence="3" key="1">
    <citation type="submission" date="2015-01" db="EMBL/GenBank/DDBJ databases">
        <authorList>
            <person name="Manzoor Shahid"/>
            <person name="Zubair Saima"/>
        </authorList>
    </citation>
    <scope>NUCLEOTIDE SEQUENCE [LARGE SCALE GENOMIC DNA]</scope>
    <source>
        <strain evidence="3">V1</strain>
    </source>
</reference>
<dbReference type="Proteomes" id="UP000323594">
    <property type="component" value="Chromosome"/>
</dbReference>
<dbReference type="Pfam" id="PF02643">
    <property type="entry name" value="DUF192"/>
    <property type="match status" value="1"/>
</dbReference>
<dbReference type="RefSeq" id="WP_002695391.1">
    <property type="nucleotide sequence ID" value="NZ_CDNC01000009.1"/>
</dbReference>
<evidence type="ECO:0000313" key="4">
    <source>
        <dbReference type="Proteomes" id="UP000323594"/>
    </source>
</evidence>
<keyword evidence="3" id="KW-1185">Reference proteome</keyword>
<evidence type="ECO:0000313" key="3">
    <source>
        <dbReference type="Proteomes" id="UP000042527"/>
    </source>
</evidence>
<dbReference type="InterPro" id="IPR038695">
    <property type="entry name" value="Saro_0823-like_sf"/>
</dbReference>
<evidence type="ECO:0000313" key="2">
    <source>
        <dbReference type="EMBL" id="QEJ97229.1"/>
    </source>
</evidence>